<evidence type="ECO:0000313" key="3">
    <source>
        <dbReference type="EMBL" id="SDS36218.1"/>
    </source>
</evidence>
<evidence type="ECO:0000256" key="2">
    <source>
        <dbReference type="SAM" id="SignalP"/>
    </source>
</evidence>
<dbReference type="OrthoDB" id="4535618at2"/>
<dbReference type="Proteomes" id="UP000182237">
    <property type="component" value="Chromosome I"/>
</dbReference>
<accession>A0A1H1RKJ2</accession>
<feature type="chain" id="PRO_5038346388" description="Beta-lactamase enzyme family protein" evidence="2">
    <location>
        <begin position="20"/>
        <end position="300"/>
    </location>
</feature>
<dbReference type="InterPro" id="IPR012338">
    <property type="entry name" value="Beta-lactam/transpept-like"/>
</dbReference>
<feature type="compositionally biased region" description="Polar residues" evidence="1">
    <location>
        <begin position="40"/>
        <end position="56"/>
    </location>
</feature>
<dbReference type="eggNOG" id="COG1686">
    <property type="taxonomic scope" value="Bacteria"/>
</dbReference>
<dbReference type="RefSeq" id="WP_019194474.1">
    <property type="nucleotide sequence ID" value="NZ_LT629765.1"/>
</dbReference>
<evidence type="ECO:0000256" key="1">
    <source>
        <dbReference type="SAM" id="MobiDB-lite"/>
    </source>
</evidence>
<feature type="region of interest" description="Disordered" evidence="1">
    <location>
        <begin position="27"/>
        <end position="56"/>
    </location>
</feature>
<gene>
    <name evidence="3" type="ORF">SAMN04488539_1522</name>
</gene>
<evidence type="ECO:0000313" key="4">
    <source>
        <dbReference type="Proteomes" id="UP000182237"/>
    </source>
</evidence>
<proteinExistence type="predicted"/>
<dbReference type="SUPFAM" id="SSF56601">
    <property type="entry name" value="beta-lactamase/transpeptidase-like"/>
    <property type="match status" value="1"/>
</dbReference>
<dbReference type="EMBL" id="LT629765">
    <property type="protein sequence ID" value="SDS36218.1"/>
    <property type="molecule type" value="Genomic_DNA"/>
</dbReference>
<protein>
    <recommendedName>
        <fullName evidence="5">Beta-lactamase enzyme family protein</fullName>
    </recommendedName>
</protein>
<dbReference type="AlphaFoldDB" id="A0A1H1RKJ2"/>
<evidence type="ECO:0008006" key="5">
    <source>
        <dbReference type="Google" id="ProtNLM"/>
    </source>
</evidence>
<name>A0A1H1RKJ2_9CORY</name>
<keyword evidence="2" id="KW-0732">Signal</keyword>
<organism evidence="3 4">
    <name type="scientific">Corynebacterium timonense</name>
    <dbReference type="NCBI Taxonomy" id="441500"/>
    <lineage>
        <taxon>Bacteria</taxon>
        <taxon>Bacillati</taxon>
        <taxon>Actinomycetota</taxon>
        <taxon>Actinomycetes</taxon>
        <taxon>Mycobacteriales</taxon>
        <taxon>Corynebacteriaceae</taxon>
        <taxon>Corynebacterium</taxon>
    </lineage>
</organism>
<keyword evidence="4" id="KW-1185">Reference proteome</keyword>
<feature type="signal peptide" evidence="2">
    <location>
        <begin position="1"/>
        <end position="19"/>
    </location>
</feature>
<reference evidence="3 4" key="1">
    <citation type="submission" date="2016-10" db="EMBL/GenBank/DDBJ databases">
        <authorList>
            <person name="de Groot N.N."/>
        </authorList>
    </citation>
    <scope>NUCLEOTIDE SEQUENCE [LARGE SCALE GENOMIC DNA]</scope>
    <source>
        <strain evidence="3 4">DSM 45434</strain>
    </source>
</reference>
<dbReference type="STRING" id="1203190.GCA_000312345_01669"/>
<sequence length="300" mass="30541">MSRPSIAVLAMTVATVALAAPAHAAPFPDRIGQTPPRTAISFTHSPSGFQAGSPNQHEARSGLSIVKLYIADYVFDHGSAADHAAAVQMLRTSDDGIATALYTRYPDSIAATARKYGLRTTHAGAAWGASTTSTYDSAAFLEARKRDHGLGDPILVALATATPVAADGYRQDYGTAQLPGVIGTKWGWSDDRTSAHASVSYGTDFTVAAHTYGPAAQLTADVAAAFDAPPAASPAERAITDAAAAAHAAVDSATDALAGAFGSSAPAAQAVRDAAKGPHASINDAAARARDVAQLSSRSN</sequence>